<organism evidence="1 2">
    <name type="scientific">Scortum barcoo</name>
    <name type="common">barcoo grunter</name>
    <dbReference type="NCBI Taxonomy" id="214431"/>
    <lineage>
        <taxon>Eukaryota</taxon>
        <taxon>Metazoa</taxon>
        <taxon>Chordata</taxon>
        <taxon>Craniata</taxon>
        <taxon>Vertebrata</taxon>
        <taxon>Euteleostomi</taxon>
        <taxon>Actinopterygii</taxon>
        <taxon>Neopterygii</taxon>
        <taxon>Teleostei</taxon>
        <taxon>Neoteleostei</taxon>
        <taxon>Acanthomorphata</taxon>
        <taxon>Eupercaria</taxon>
        <taxon>Centrarchiformes</taxon>
        <taxon>Terapontoidei</taxon>
        <taxon>Terapontidae</taxon>
        <taxon>Scortum</taxon>
    </lineage>
</organism>
<evidence type="ECO:0000313" key="2">
    <source>
        <dbReference type="Proteomes" id="UP000831701"/>
    </source>
</evidence>
<name>A0ACB8VLM8_9TELE</name>
<reference evidence="1" key="1">
    <citation type="submission" date="2022-04" db="EMBL/GenBank/DDBJ databases">
        <title>Jade perch genome.</title>
        <authorList>
            <person name="Chao B."/>
        </authorList>
    </citation>
    <scope>NUCLEOTIDE SEQUENCE</scope>
    <source>
        <strain evidence="1">CB-2022</strain>
    </source>
</reference>
<keyword evidence="2" id="KW-1185">Reference proteome</keyword>
<protein>
    <submittedName>
        <fullName evidence="1">Uncharacterized protein</fullName>
    </submittedName>
</protein>
<comment type="caution">
    <text evidence="1">The sequence shown here is derived from an EMBL/GenBank/DDBJ whole genome shotgun (WGS) entry which is preliminary data.</text>
</comment>
<proteinExistence type="predicted"/>
<gene>
    <name evidence="1" type="ORF">L3Q82_017714</name>
</gene>
<sequence>MASNLDIPLHGPAVSIVSRCGPALSDVLQSKFGCVATIHGVDFEGGPHIAQGPSVVPEKRCAFKLRAGVQVSVWRADLTSFPQAEAVANAANENLQHYGGLALALSTAGGSKIQQESDIVIKKKGPLSTGDAIITDAGRLPCKKIIHAVGPHLSSCPSQSDVHQAEPLLKKAIRSILDKVMENCLKTVAIPAISSGLFNFPLPLCADTIVRTVKDYYEYHQRHRPQEIFLVNNDEPTVREMERACHEHLSPVMSTKQSKAAASKSSSYAKTPTATVQLGNVCLTLMLGKIEEQQAFEERIRLLQQKRPHPNFLPGNTLIHSGNAYVTNPVAEMIRNDTDCDPKSSFPPAIEHRDNFHSSRAPIPLISLSGPAEDATYEAERWLDDLLYTTPYTVVIRNNFILHFGEEEHRQLSRLNGKDVSIKERYENGYAEITVSGKVVERVVAGLQVEAMLCNIQREFVREEESTAATLLMKNSVSSERKTVESLSPEFSNRSIAFRKEGLEMLKMDEVKNSTLEMLFQLKKNQIGSSIPQKMFQFIPLQFSEMVSYIGFHAEFAPPEDAAYGEGIYFADSVKKAMEVWKPKTRYLHFVEAEVLTGNSTPGKKGLILPPAVAGTDPRLYDSVRGPGVSVIFSGYQALPKYIITCKALRVISS</sequence>
<dbReference type="EMBL" id="CM041550">
    <property type="protein sequence ID" value="KAI3356507.1"/>
    <property type="molecule type" value="Genomic_DNA"/>
</dbReference>
<accession>A0ACB8VLM8</accession>
<evidence type="ECO:0000313" key="1">
    <source>
        <dbReference type="EMBL" id="KAI3356507.1"/>
    </source>
</evidence>
<dbReference type="Proteomes" id="UP000831701">
    <property type="component" value="Chromosome 20"/>
</dbReference>